<dbReference type="RefSeq" id="WP_073457773.1">
    <property type="nucleotide sequence ID" value="NZ_CALGVN010000022.1"/>
</dbReference>
<evidence type="ECO:0000259" key="3">
    <source>
        <dbReference type="PROSITE" id="PS50977"/>
    </source>
</evidence>
<dbReference type="InterPro" id="IPR001647">
    <property type="entry name" value="HTH_TetR"/>
</dbReference>
<evidence type="ECO:0000256" key="2">
    <source>
        <dbReference type="PROSITE-ProRule" id="PRU00335"/>
    </source>
</evidence>
<dbReference type="AlphaFoldDB" id="A0A1M6UW39"/>
<gene>
    <name evidence="4" type="ORF">SAMN05443637_11148</name>
</gene>
<evidence type="ECO:0000256" key="1">
    <source>
        <dbReference type="ARBA" id="ARBA00023125"/>
    </source>
</evidence>
<dbReference type="GO" id="GO:0003700">
    <property type="term" value="F:DNA-binding transcription factor activity"/>
    <property type="evidence" value="ECO:0007669"/>
    <property type="project" value="TreeGrafter"/>
</dbReference>
<evidence type="ECO:0000313" key="4">
    <source>
        <dbReference type="EMBL" id="SHK73438.1"/>
    </source>
</evidence>
<keyword evidence="1 2" id="KW-0238">DNA-binding</keyword>
<protein>
    <submittedName>
        <fullName evidence="4">Transcriptional regulator, TetR family</fullName>
    </submittedName>
</protein>
<dbReference type="SUPFAM" id="SSF46689">
    <property type="entry name" value="Homeodomain-like"/>
    <property type="match status" value="1"/>
</dbReference>
<dbReference type="Proteomes" id="UP000184363">
    <property type="component" value="Unassembled WGS sequence"/>
</dbReference>
<dbReference type="Gene3D" id="1.10.357.10">
    <property type="entry name" value="Tetracycline Repressor, domain 2"/>
    <property type="match status" value="1"/>
</dbReference>
<accession>A0A1M6UW39</accession>
<dbReference type="InterPro" id="IPR009057">
    <property type="entry name" value="Homeodomain-like_sf"/>
</dbReference>
<dbReference type="PRINTS" id="PR00455">
    <property type="entry name" value="HTHTETR"/>
</dbReference>
<dbReference type="InterPro" id="IPR050109">
    <property type="entry name" value="HTH-type_TetR-like_transc_reg"/>
</dbReference>
<dbReference type="Pfam" id="PF00440">
    <property type="entry name" value="TetR_N"/>
    <property type="match status" value="1"/>
</dbReference>
<dbReference type="GO" id="GO:0000976">
    <property type="term" value="F:transcription cis-regulatory region binding"/>
    <property type="evidence" value="ECO:0007669"/>
    <property type="project" value="TreeGrafter"/>
</dbReference>
<dbReference type="OrthoDB" id="9796019at2"/>
<sequence length="210" mass="23930">MVEAVRFELDELEPPQNDREARTRRLIVDAARLTFERVGIRRATMDDIAGAAGVSRKTVYNYYENKPRLIGEVIAAESLRVALAAQAQIDLSLPAEELLVEAKMIWLVTARDNRWVRLLLTPEALEISAQTLEQSDRVRSVMRRFWEPILEPIEAAGRLRADLDETVEWLSLQHFVLLSRPSFLAGDDERARRLLRTFLVPAVLRPADGS</sequence>
<feature type="DNA-binding region" description="H-T-H motif" evidence="2">
    <location>
        <begin position="44"/>
        <end position="63"/>
    </location>
</feature>
<keyword evidence="5" id="KW-1185">Reference proteome</keyword>
<dbReference type="EMBL" id="FRAP01000011">
    <property type="protein sequence ID" value="SHK73438.1"/>
    <property type="molecule type" value="Genomic_DNA"/>
</dbReference>
<dbReference type="PANTHER" id="PTHR30055">
    <property type="entry name" value="HTH-TYPE TRANSCRIPTIONAL REGULATOR RUTR"/>
    <property type="match status" value="1"/>
</dbReference>
<evidence type="ECO:0000313" key="5">
    <source>
        <dbReference type="Proteomes" id="UP000184363"/>
    </source>
</evidence>
<dbReference type="PANTHER" id="PTHR30055:SF226">
    <property type="entry name" value="HTH-TYPE TRANSCRIPTIONAL REGULATOR PKSA"/>
    <property type="match status" value="1"/>
</dbReference>
<dbReference type="STRING" id="1848.SAMN05443637_11148"/>
<organism evidence="4 5">
    <name type="scientific">Pseudonocardia thermophila</name>
    <dbReference type="NCBI Taxonomy" id="1848"/>
    <lineage>
        <taxon>Bacteria</taxon>
        <taxon>Bacillati</taxon>
        <taxon>Actinomycetota</taxon>
        <taxon>Actinomycetes</taxon>
        <taxon>Pseudonocardiales</taxon>
        <taxon>Pseudonocardiaceae</taxon>
        <taxon>Pseudonocardia</taxon>
    </lineage>
</organism>
<reference evidence="4 5" key="1">
    <citation type="submission" date="2016-11" db="EMBL/GenBank/DDBJ databases">
        <authorList>
            <person name="Jaros S."/>
            <person name="Januszkiewicz K."/>
            <person name="Wedrychowicz H."/>
        </authorList>
    </citation>
    <scope>NUCLEOTIDE SEQUENCE [LARGE SCALE GENOMIC DNA]</scope>
    <source>
        <strain evidence="4 5">DSM 43832</strain>
    </source>
</reference>
<feature type="domain" description="HTH tetR-type" evidence="3">
    <location>
        <begin position="21"/>
        <end position="81"/>
    </location>
</feature>
<proteinExistence type="predicted"/>
<dbReference type="PROSITE" id="PS50977">
    <property type="entry name" value="HTH_TETR_2"/>
    <property type="match status" value="1"/>
</dbReference>
<name>A0A1M6UW39_PSETH</name>